<comment type="caution">
    <text evidence="4">The sequence shown here is derived from an EMBL/GenBank/DDBJ whole genome shotgun (WGS) entry which is preliminary data.</text>
</comment>
<dbReference type="Proteomes" id="UP000828390">
    <property type="component" value="Unassembled WGS sequence"/>
</dbReference>
<feature type="domain" description="B box-type" evidence="3">
    <location>
        <begin position="87"/>
        <end position="123"/>
    </location>
</feature>
<keyword evidence="1" id="KW-0863">Zinc-finger</keyword>
<protein>
    <recommendedName>
        <fullName evidence="3">B box-type domain-containing protein</fullName>
    </recommendedName>
</protein>
<sequence length="348" mass="39615">MTSTSRSQKRVKADVIGPGDFPCGPCAADSKVLLAVGYCQFCRHYLCKTCLSYHQNLGKAHVLLDKDSMPREVSTPAPNLDPLLENCREHKQKILELYCKTHDEVCCVICATMRHKNCDYVYIPDFTSSLTSSPLDECSTILTMTQALIGQLEHVKNESIKRLKDMDRQRRDFGLAVRRYRKEIDIVLEQLEKQVMGGMKQVIDINTKDLNDNIQKCEMALETLRVGCKKTESAIKADRINQSFTISKINHRQIQVNSAVLKDVRSTSINVDVTFDENFEILKNLRKTKMFGKVSVKKEPVRFESVLTEERPNNISNGPIKRENSGKTNGPIKNENADNRSPRFEKKV</sequence>
<feature type="compositionally biased region" description="Basic and acidic residues" evidence="2">
    <location>
        <begin position="335"/>
        <end position="348"/>
    </location>
</feature>
<feature type="region of interest" description="Disordered" evidence="2">
    <location>
        <begin position="307"/>
        <end position="348"/>
    </location>
</feature>
<reference evidence="4" key="1">
    <citation type="journal article" date="2019" name="bioRxiv">
        <title>The Genome of the Zebra Mussel, Dreissena polymorpha: A Resource for Invasive Species Research.</title>
        <authorList>
            <person name="McCartney M.A."/>
            <person name="Auch B."/>
            <person name="Kono T."/>
            <person name="Mallez S."/>
            <person name="Zhang Y."/>
            <person name="Obille A."/>
            <person name="Becker A."/>
            <person name="Abrahante J.E."/>
            <person name="Garbe J."/>
            <person name="Badalamenti J.P."/>
            <person name="Herman A."/>
            <person name="Mangelson H."/>
            <person name="Liachko I."/>
            <person name="Sullivan S."/>
            <person name="Sone E.D."/>
            <person name="Koren S."/>
            <person name="Silverstein K.A.T."/>
            <person name="Beckman K.B."/>
            <person name="Gohl D.M."/>
        </authorList>
    </citation>
    <scope>NUCLEOTIDE SEQUENCE</scope>
    <source>
        <strain evidence="4">Duluth1</strain>
        <tissue evidence="4">Whole animal</tissue>
    </source>
</reference>
<proteinExistence type="predicted"/>
<evidence type="ECO:0000313" key="5">
    <source>
        <dbReference type="Proteomes" id="UP000828390"/>
    </source>
</evidence>
<dbReference type="PROSITE" id="PS50119">
    <property type="entry name" value="ZF_BBOX"/>
    <property type="match status" value="1"/>
</dbReference>
<accession>A0A9D3YQR5</accession>
<keyword evidence="5" id="KW-1185">Reference proteome</keyword>
<dbReference type="PANTHER" id="PTHR25462:SF296">
    <property type="entry name" value="MEIOTIC P26, ISOFORM F"/>
    <property type="match status" value="1"/>
</dbReference>
<dbReference type="EMBL" id="JAIWYP010000015">
    <property type="protein sequence ID" value="KAH3703538.1"/>
    <property type="molecule type" value="Genomic_DNA"/>
</dbReference>
<dbReference type="PANTHER" id="PTHR25462">
    <property type="entry name" value="BONUS, ISOFORM C-RELATED"/>
    <property type="match status" value="1"/>
</dbReference>
<dbReference type="InterPro" id="IPR047153">
    <property type="entry name" value="TRIM45/56/19-like"/>
</dbReference>
<name>A0A9D3YQR5_DREPO</name>
<evidence type="ECO:0000259" key="3">
    <source>
        <dbReference type="PROSITE" id="PS50119"/>
    </source>
</evidence>
<evidence type="ECO:0000256" key="2">
    <source>
        <dbReference type="SAM" id="MobiDB-lite"/>
    </source>
</evidence>
<gene>
    <name evidence="4" type="ORF">DPMN_078575</name>
</gene>
<keyword evidence="1" id="KW-0479">Metal-binding</keyword>
<evidence type="ECO:0000256" key="1">
    <source>
        <dbReference type="PROSITE-ProRule" id="PRU00024"/>
    </source>
</evidence>
<dbReference type="CDD" id="cd19756">
    <property type="entry name" value="Bbox2"/>
    <property type="match status" value="1"/>
</dbReference>
<dbReference type="GO" id="GO:0008270">
    <property type="term" value="F:zinc ion binding"/>
    <property type="evidence" value="ECO:0007669"/>
    <property type="project" value="UniProtKB-KW"/>
</dbReference>
<evidence type="ECO:0000313" key="4">
    <source>
        <dbReference type="EMBL" id="KAH3703538.1"/>
    </source>
</evidence>
<dbReference type="InterPro" id="IPR000315">
    <property type="entry name" value="Znf_B-box"/>
</dbReference>
<dbReference type="SUPFAM" id="SSF57845">
    <property type="entry name" value="B-box zinc-binding domain"/>
    <property type="match status" value="1"/>
</dbReference>
<dbReference type="AlphaFoldDB" id="A0A9D3YQR5"/>
<reference evidence="4" key="2">
    <citation type="submission" date="2020-11" db="EMBL/GenBank/DDBJ databases">
        <authorList>
            <person name="McCartney M.A."/>
            <person name="Auch B."/>
            <person name="Kono T."/>
            <person name="Mallez S."/>
            <person name="Becker A."/>
            <person name="Gohl D.M."/>
            <person name="Silverstein K.A.T."/>
            <person name="Koren S."/>
            <person name="Bechman K.B."/>
            <person name="Herman A."/>
            <person name="Abrahante J.E."/>
            <person name="Garbe J."/>
        </authorList>
    </citation>
    <scope>NUCLEOTIDE SEQUENCE</scope>
    <source>
        <strain evidence="4">Duluth1</strain>
        <tissue evidence="4">Whole animal</tissue>
    </source>
</reference>
<organism evidence="4 5">
    <name type="scientific">Dreissena polymorpha</name>
    <name type="common">Zebra mussel</name>
    <name type="synonym">Mytilus polymorpha</name>
    <dbReference type="NCBI Taxonomy" id="45954"/>
    <lineage>
        <taxon>Eukaryota</taxon>
        <taxon>Metazoa</taxon>
        <taxon>Spiralia</taxon>
        <taxon>Lophotrochozoa</taxon>
        <taxon>Mollusca</taxon>
        <taxon>Bivalvia</taxon>
        <taxon>Autobranchia</taxon>
        <taxon>Heteroconchia</taxon>
        <taxon>Euheterodonta</taxon>
        <taxon>Imparidentia</taxon>
        <taxon>Neoheterodontei</taxon>
        <taxon>Myida</taxon>
        <taxon>Dreissenoidea</taxon>
        <taxon>Dreissenidae</taxon>
        <taxon>Dreissena</taxon>
    </lineage>
</organism>
<dbReference type="Gene3D" id="3.30.160.60">
    <property type="entry name" value="Classic Zinc Finger"/>
    <property type="match status" value="1"/>
</dbReference>
<keyword evidence="1" id="KW-0862">Zinc</keyword>